<reference evidence="2" key="1">
    <citation type="journal article" date="2019" name="Int. J. Syst. Evol. Microbiol.">
        <title>The Global Catalogue of Microorganisms (GCM) 10K type strain sequencing project: providing services to taxonomists for standard genome sequencing and annotation.</title>
        <authorList>
            <consortium name="The Broad Institute Genomics Platform"/>
            <consortium name="The Broad Institute Genome Sequencing Center for Infectious Disease"/>
            <person name="Wu L."/>
            <person name="Ma J."/>
        </authorList>
    </citation>
    <scope>NUCLEOTIDE SEQUENCE [LARGE SCALE GENOMIC DNA]</scope>
    <source>
        <strain evidence="2">KCTC 52487</strain>
    </source>
</reference>
<sequence>MIVLAAFALQLVADPPRTLASALAGSGEAYILNVPQTRLLSQGHGRIELEDRVIAIFRDRPNPNDSDTFCRADVEISGSGITRTARAFQNSLNRVERVEHQGQVFLIVVNSIAGSGGFYYDPSAGELRPGSCQYLVVPETGGDRPRIDFLDIPADSRRAHWRSLFDIEIVVTGRWSQATPYRLEIAFDGRENFDIFDDADDESAFECFDNQGFRYCFFKSIHRTYQMIGMRFSDSVRFIVVRYDL</sequence>
<proteinExistence type="predicted"/>
<gene>
    <name evidence="1" type="ORF">ACFOOR_13280</name>
</gene>
<dbReference type="RefSeq" id="WP_343163072.1">
    <property type="nucleotide sequence ID" value="NZ_JBHRSV010000028.1"/>
</dbReference>
<protein>
    <submittedName>
        <fullName evidence="1">Uncharacterized protein</fullName>
    </submittedName>
</protein>
<name>A0ABV7A096_9PROT</name>
<organism evidence="1 2">
    <name type="scientific">Hyphobacterium vulgare</name>
    <dbReference type="NCBI Taxonomy" id="1736751"/>
    <lineage>
        <taxon>Bacteria</taxon>
        <taxon>Pseudomonadati</taxon>
        <taxon>Pseudomonadota</taxon>
        <taxon>Alphaproteobacteria</taxon>
        <taxon>Maricaulales</taxon>
        <taxon>Maricaulaceae</taxon>
        <taxon>Hyphobacterium</taxon>
    </lineage>
</organism>
<dbReference type="Proteomes" id="UP001595379">
    <property type="component" value="Unassembled WGS sequence"/>
</dbReference>
<dbReference type="EMBL" id="JBHRSV010000028">
    <property type="protein sequence ID" value="MFC2927082.1"/>
    <property type="molecule type" value="Genomic_DNA"/>
</dbReference>
<accession>A0ABV7A096</accession>
<evidence type="ECO:0000313" key="2">
    <source>
        <dbReference type="Proteomes" id="UP001595379"/>
    </source>
</evidence>
<comment type="caution">
    <text evidence="1">The sequence shown here is derived from an EMBL/GenBank/DDBJ whole genome shotgun (WGS) entry which is preliminary data.</text>
</comment>
<evidence type="ECO:0000313" key="1">
    <source>
        <dbReference type="EMBL" id="MFC2927082.1"/>
    </source>
</evidence>
<keyword evidence="2" id="KW-1185">Reference proteome</keyword>